<evidence type="ECO:0000313" key="8">
    <source>
        <dbReference type="Proteomes" id="UP001379945"/>
    </source>
</evidence>
<dbReference type="EMBL" id="JBBUTI010000002">
    <property type="protein sequence ID" value="MEK8045450.1"/>
    <property type="molecule type" value="Genomic_DNA"/>
</dbReference>
<keyword evidence="2" id="KW-0732">Signal</keyword>
<evidence type="ECO:0000256" key="2">
    <source>
        <dbReference type="ARBA" id="ARBA00022729"/>
    </source>
</evidence>
<evidence type="ECO:0000256" key="3">
    <source>
        <dbReference type="ARBA" id="ARBA00023136"/>
    </source>
</evidence>
<evidence type="ECO:0000313" key="7">
    <source>
        <dbReference type="EMBL" id="MEK8045450.1"/>
    </source>
</evidence>
<evidence type="ECO:0000256" key="1">
    <source>
        <dbReference type="ARBA" id="ARBA00004459"/>
    </source>
</evidence>
<protein>
    <submittedName>
        <fullName evidence="7">Lipoprotein</fullName>
    </submittedName>
</protein>
<dbReference type="Proteomes" id="UP001379945">
    <property type="component" value="Unassembled WGS sequence"/>
</dbReference>
<evidence type="ECO:0000256" key="5">
    <source>
        <dbReference type="ARBA" id="ARBA00023237"/>
    </source>
</evidence>
<dbReference type="RefSeq" id="WP_341397626.1">
    <property type="nucleotide sequence ID" value="NZ_JBBUTI010000002.1"/>
</dbReference>
<keyword evidence="3" id="KW-0472">Membrane</keyword>
<evidence type="ECO:0000256" key="6">
    <source>
        <dbReference type="ARBA" id="ARBA00023288"/>
    </source>
</evidence>
<name>A0ABU9C5B0_9BURK</name>
<keyword evidence="6 7" id="KW-0449">Lipoprotein</keyword>
<accession>A0ABU9C5B0</accession>
<keyword evidence="4" id="KW-0564">Palmitate</keyword>
<reference evidence="7 8" key="1">
    <citation type="submission" date="2024-04" db="EMBL/GenBank/DDBJ databases">
        <title>Novel species of the genus Ideonella isolated from streams.</title>
        <authorList>
            <person name="Lu H."/>
        </authorList>
    </citation>
    <scope>NUCLEOTIDE SEQUENCE [LARGE SCALE GENOMIC DNA]</scope>
    <source>
        <strain evidence="7 8">LYT19W</strain>
    </source>
</reference>
<evidence type="ECO:0000256" key="4">
    <source>
        <dbReference type="ARBA" id="ARBA00023139"/>
    </source>
</evidence>
<gene>
    <name evidence="7" type="ORF">AACH00_03710</name>
</gene>
<dbReference type="InterPro" id="IPR032831">
    <property type="entry name" value="LptM_cons"/>
</dbReference>
<sequence>MCAVAVMLMLTACGQRGPLVLPKPAQQAASGTPAASALAR</sequence>
<keyword evidence="5" id="KW-0998">Cell outer membrane</keyword>
<keyword evidence="8" id="KW-1185">Reference proteome</keyword>
<dbReference type="NCBIfam" id="NF047847">
    <property type="entry name" value="SS_mature_LptM"/>
    <property type="match status" value="1"/>
</dbReference>
<comment type="subcellular location">
    <subcellularLocation>
        <location evidence="1">Cell outer membrane</location>
        <topology evidence="1">Lipid-anchor</topology>
    </subcellularLocation>
</comment>
<proteinExistence type="predicted"/>
<dbReference type="Pfam" id="PF13627">
    <property type="entry name" value="LptM_cons"/>
    <property type="match status" value="1"/>
</dbReference>
<organism evidence="7 8">
    <name type="scientific">Ideonella margarita</name>
    <dbReference type="NCBI Taxonomy" id="2984191"/>
    <lineage>
        <taxon>Bacteria</taxon>
        <taxon>Pseudomonadati</taxon>
        <taxon>Pseudomonadota</taxon>
        <taxon>Betaproteobacteria</taxon>
        <taxon>Burkholderiales</taxon>
        <taxon>Sphaerotilaceae</taxon>
        <taxon>Ideonella</taxon>
    </lineage>
</organism>
<comment type="caution">
    <text evidence="7">The sequence shown here is derived from an EMBL/GenBank/DDBJ whole genome shotgun (WGS) entry which is preliminary data.</text>
</comment>